<dbReference type="InterPro" id="IPR011989">
    <property type="entry name" value="ARM-like"/>
</dbReference>
<accession>A0ABS3RD13</accession>
<evidence type="ECO:0000313" key="1">
    <source>
        <dbReference type="EMBL" id="MBO2444123.1"/>
    </source>
</evidence>
<dbReference type="Gene3D" id="1.25.10.10">
    <property type="entry name" value="Leucine-rich Repeat Variant"/>
    <property type="match status" value="1"/>
</dbReference>
<protein>
    <submittedName>
        <fullName evidence="1">HEAT repeat domain-containing protein</fullName>
    </submittedName>
</protein>
<dbReference type="SUPFAM" id="SSF48371">
    <property type="entry name" value="ARM repeat"/>
    <property type="match status" value="1"/>
</dbReference>
<dbReference type="RefSeq" id="WP_208272423.1">
    <property type="nucleotide sequence ID" value="NZ_BAAAGM010000063.1"/>
</dbReference>
<dbReference type="EMBL" id="JAGEOK010000041">
    <property type="protein sequence ID" value="MBO2444123.1"/>
    <property type="molecule type" value="Genomic_DNA"/>
</dbReference>
<evidence type="ECO:0000313" key="2">
    <source>
        <dbReference type="Proteomes" id="UP000666915"/>
    </source>
</evidence>
<comment type="caution">
    <text evidence="1">The sequence shown here is derived from an EMBL/GenBank/DDBJ whole genome shotgun (WGS) entry which is preliminary data.</text>
</comment>
<organism evidence="1 2">
    <name type="scientific">Actinomadura nitritigenes</name>
    <dbReference type="NCBI Taxonomy" id="134602"/>
    <lineage>
        <taxon>Bacteria</taxon>
        <taxon>Bacillati</taxon>
        <taxon>Actinomycetota</taxon>
        <taxon>Actinomycetes</taxon>
        <taxon>Streptosporangiales</taxon>
        <taxon>Thermomonosporaceae</taxon>
        <taxon>Actinomadura</taxon>
    </lineage>
</organism>
<keyword evidence="2" id="KW-1185">Reference proteome</keyword>
<dbReference type="Pfam" id="PF13646">
    <property type="entry name" value="HEAT_2"/>
    <property type="match status" value="1"/>
</dbReference>
<dbReference type="InterPro" id="IPR016024">
    <property type="entry name" value="ARM-type_fold"/>
</dbReference>
<gene>
    <name evidence="1" type="ORF">J4557_42045</name>
</gene>
<reference evidence="1 2" key="1">
    <citation type="submission" date="2021-03" db="EMBL/GenBank/DDBJ databases">
        <authorList>
            <person name="Kanchanasin P."/>
            <person name="Saeng-In P."/>
            <person name="Phongsopitanun W."/>
            <person name="Yuki M."/>
            <person name="Kudo T."/>
            <person name="Ohkuma M."/>
            <person name="Tanasupawat S."/>
        </authorList>
    </citation>
    <scope>NUCLEOTIDE SEQUENCE [LARGE SCALE GENOMIC DNA]</scope>
    <source>
        <strain evidence="1 2">L46</strain>
    </source>
</reference>
<name>A0ABS3RD13_9ACTN</name>
<sequence>MSIEELMRRFTAPETQRAAADDLAALGAPAVRPVLDVLCDEGSPVEWSTSAVVLRRIGRPALEPLMEAMAGAPTDEVARRAGWAYSGLAVDDLAAFEPGLRHPSPKVRSNTAYVMQLKGERALPFAPGLIEMLTDPDDDVRQRAHWALEALGPQVVPLLKEVRRSRTAGRLRAPALAALASVGGPEALDERDLALVRRLVRIKMRDEVPEPMHLDGSWFALPTGDRDAVLDAFGLSDPEPVTMRMGEAAWAQEHHGWGWITSSRMYVTPRFDGWTLVFGCPADGDDGDDDEVRDTVLACCERLSARFGAAHWYGTSCGDGWTAWCLAEHGRVVRYYDAFEEDDQIGTGHPAEEGYLLPHEDGFPEDAFDGVDTSDSEGFRARYEQVKAELGIPDTCGAPEIAARASVDPSALGPETRVEGHGVLALTARGREEGHPRGALPI</sequence>
<dbReference type="Proteomes" id="UP000666915">
    <property type="component" value="Unassembled WGS sequence"/>
</dbReference>
<proteinExistence type="predicted"/>